<evidence type="ECO:0000259" key="5">
    <source>
        <dbReference type="PROSITE" id="PS51722"/>
    </source>
</evidence>
<dbReference type="OrthoDB" id="342024at2759"/>
<name>B7G7D6_PHATC</name>
<dbReference type="GO" id="GO:0003924">
    <property type="term" value="F:GTPase activity"/>
    <property type="evidence" value="ECO:0007669"/>
    <property type="project" value="InterPro"/>
</dbReference>
<comment type="similarity">
    <text evidence="2">Belongs to the TRAFAC class translation factor GTPase superfamily. Classic translation factor GTPase family. EF-Tu/EF-1A subfamily.</text>
</comment>
<accession>B7G7D6</accession>
<feature type="domain" description="Tr-type G" evidence="5">
    <location>
        <begin position="1"/>
        <end position="230"/>
    </location>
</feature>
<dbReference type="STRING" id="556484.B7G7D6"/>
<organism evidence="6 7">
    <name type="scientific">Phaeodactylum tricornutum (strain CCAP 1055/1)</name>
    <dbReference type="NCBI Taxonomy" id="556484"/>
    <lineage>
        <taxon>Eukaryota</taxon>
        <taxon>Sar</taxon>
        <taxon>Stramenopiles</taxon>
        <taxon>Ochrophyta</taxon>
        <taxon>Bacillariophyta</taxon>
        <taxon>Bacillariophyceae</taxon>
        <taxon>Bacillariophycidae</taxon>
        <taxon>Naviculales</taxon>
        <taxon>Phaeodactylaceae</taxon>
        <taxon>Phaeodactylum</taxon>
    </lineage>
</organism>
<evidence type="ECO:0000313" key="7">
    <source>
        <dbReference type="Proteomes" id="UP000000759"/>
    </source>
</evidence>
<evidence type="ECO:0000313" key="6">
    <source>
        <dbReference type="EMBL" id="EEC45346.1"/>
    </source>
</evidence>
<dbReference type="SUPFAM" id="SSF50447">
    <property type="entry name" value="Translation proteins"/>
    <property type="match status" value="1"/>
</dbReference>
<dbReference type="PRINTS" id="PR00315">
    <property type="entry name" value="ELONGATNFCT"/>
</dbReference>
<feature type="non-terminal residue" evidence="6">
    <location>
        <position position="1"/>
    </location>
</feature>
<gene>
    <name evidence="6" type="ORF">PHATRDRAFT_15121</name>
</gene>
<dbReference type="SUPFAM" id="SSF52540">
    <property type="entry name" value="P-loop containing nucleoside triphosphate hydrolases"/>
    <property type="match status" value="1"/>
</dbReference>
<keyword evidence="3" id="KW-0547">Nucleotide-binding</keyword>
<comment type="subcellular location">
    <subcellularLocation>
        <location evidence="1">Plastid</location>
        <location evidence="1">Chloroplast</location>
    </subcellularLocation>
</comment>
<dbReference type="GeneID" id="7194867"/>
<dbReference type="RefSeq" id="XP_002183128.1">
    <property type="nucleotide sequence ID" value="XM_002183092.1"/>
</dbReference>
<dbReference type="CDD" id="cd04093">
    <property type="entry name" value="HBS1_C_III"/>
    <property type="match status" value="1"/>
</dbReference>
<dbReference type="InParanoid" id="B7G7D6"/>
<evidence type="ECO:0000256" key="2">
    <source>
        <dbReference type="ARBA" id="ARBA00007249"/>
    </source>
</evidence>
<dbReference type="InterPro" id="IPR050100">
    <property type="entry name" value="TRAFAC_GTPase_members"/>
</dbReference>
<sequence>KPPLTVVILGHVDAGKSTVTGHLLYRNQQEQQSSSPSLYGRSRPPTNWAWLLDEDDQERAHGVTMDIATKTIETARYNVVLQDAPGHADYVPAMITGTASADAALLVVDATDGAAHTALQSGQLKEHAYVARGLGVNQILVVINKMDLVDWSQEVYESMRFTLETFLTSIGYAESKLRYVPVSGLTGVNVYTDKRKRVDPTTAAEYAALSSWYENGPTLWQALDGFVAPVRKNVEKPLLVIVTDVLGEQGKGVAVRAKMATGWLGLNETLIVLPIGDAVTVHKLASVQSLEASGSQSSATDRSKYAISGELVDLTLTGIDVSRISTGSVLCRDEWRPPLGRYCRAKIWILDALSIPLIRGAQAIFHMHHLDVPCYCSKLIRTLQKDGVTVAKERPRALTANTQAIVELTLSNAIAMEAFTDCRALGRFVLRRSGDSVAVGRIEEVLMVNR</sequence>
<dbReference type="SUPFAM" id="SSF50465">
    <property type="entry name" value="EF-Tu/eEF-1alpha/eIF2-gamma C-terminal domain"/>
    <property type="match status" value="1"/>
</dbReference>
<dbReference type="InterPro" id="IPR054696">
    <property type="entry name" value="GTP-eEF1A_C"/>
</dbReference>
<dbReference type="eggNOG" id="KOG0458">
    <property type="taxonomic scope" value="Eukaryota"/>
</dbReference>
<dbReference type="InterPro" id="IPR000795">
    <property type="entry name" value="T_Tr_GTP-bd_dom"/>
</dbReference>
<keyword evidence="4" id="KW-0342">GTP-binding</keyword>
<reference evidence="7" key="2">
    <citation type="submission" date="2008-08" db="EMBL/GenBank/DDBJ databases">
        <authorList>
            <consortium name="Diatom Consortium"/>
            <person name="Grigoriev I."/>
            <person name="Grimwood J."/>
            <person name="Kuo A."/>
            <person name="Otillar R.P."/>
            <person name="Salamov A."/>
            <person name="Detter J.C."/>
            <person name="Lindquist E."/>
            <person name="Shapiro H."/>
            <person name="Lucas S."/>
            <person name="Glavina del Rio T."/>
            <person name="Pitluck S."/>
            <person name="Rokhsar D."/>
            <person name="Bowler C."/>
        </authorList>
    </citation>
    <scope>GENOME REANNOTATION</scope>
    <source>
        <strain evidence="7">CCAP 1055/1</strain>
    </source>
</reference>
<dbReference type="Gene3D" id="2.40.30.10">
    <property type="entry name" value="Translation factors"/>
    <property type="match status" value="2"/>
</dbReference>
<dbReference type="GO" id="GO:0005525">
    <property type="term" value="F:GTP binding"/>
    <property type="evidence" value="ECO:0007669"/>
    <property type="project" value="UniProtKB-KW"/>
</dbReference>
<dbReference type="EMBL" id="CM000620">
    <property type="protein sequence ID" value="EEC45346.1"/>
    <property type="molecule type" value="Genomic_DNA"/>
</dbReference>
<protein>
    <recommendedName>
        <fullName evidence="5">Tr-type G domain-containing protein</fullName>
    </recommendedName>
</protein>
<proteinExistence type="inferred from homology"/>
<keyword evidence="7" id="KW-1185">Reference proteome</keyword>
<dbReference type="Proteomes" id="UP000000759">
    <property type="component" value="Chromosome 18"/>
</dbReference>
<dbReference type="Gene3D" id="3.40.50.300">
    <property type="entry name" value="P-loop containing nucleotide triphosphate hydrolases"/>
    <property type="match status" value="1"/>
</dbReference>
<dbReference type="AlphaFoldDB" id="B7G7D6"/>
<dbReference type="InterPro" id="IPR027417">
    <property type="entry name" value="P-loop_NTPase"/>
</dbReference>
<reference evidence="6 7" key="1">
    <citation type="journal article" date="2008" name="Nature">
        <title>The Phaeodactylum genome reveals the evolutionary history of diatom genomes.</title>
        <authorList>
            <person name="Bowler C."/>
            <person name="Allen A.E."/>
            <person name="Badger J.H."/>
            <person name="Grimwood J."/>
            <person name="Jabbari K."/>
            <person name="Kuo A."/>
            <person name="Maheswari U."/>
            <person name="Martens C."/>
            <person name="Maumus F."/>
            <person name="Otillar R.P."/>
            <person name="Rayko E."/>
            <person name="Salamov A."/>
            <person name="Vandepoele K."/>
            <person name="Beszteri B."/>
            <person name="Gruber A."/>
            <person name="Heijde M."/>
            <person name="Katinka M."/>
            <person name="Mock T."/>
            <person name="Valentin K."/>
            <person name="Verret F."/>
            <person name="Berges J.A."/>
            <person name="Brownlee C."/>
            <person name="Cadoret J.P."/>
            <person name="Chiovitti A."/>
            <person name="Choi C.J."/>
            <person name="Coesel S."/>
            <person name="De Martino A."/>
            <person name="Detter J.C."/>
            <person name="Durkin C."/>
            <person name="Falciatore A."/>
            <person name="Fournet J."/>
            <person name="Haruta M."/>
            <person name="Huysman M.J."/>
            <person name="Jenkins B.D."/>
            <person name="Jiroutova K."/>
            <person name="Jorgensen R.E."/>
            <person name="Joubert Y."/>
            <person name="Kaplan A."/>
            <person name="Kroger N."/>
            <person name="Kroth P.G."/>
            <person name="La Roche J."/>
            <person name="Lindquist E."/>
            <person name="Lommer M."/>
            <person name="Martin-Jezequel V."/>
            <person name="Lopez P.J."/>
            <person name="Lucas S."/>
            <person name="Mangogna M."/>
            <person name="McGinnis K."/>
            <person name="Medlin L.K."/>
            <person name="Montsant A."/>
            <person name="Oudot-Le Secq M.P."/>
            <person name="Napoli C."/>
            <person name="Obornik M."/>
            <person name="Parker M.S."/>
            <person name="Petit J.L."/>
            <person name="Porcel B.M."/>
            <person name="Poulsen N."/>
            <person name="Robison M."/>
            <person name="Rychlewski L."/>
            <person name="Rynearson T.A."/>
            <person name="Schmutz J."/>
            <person name="Shapiro H."/>
            <person name="Siaut M."/>
            <person name="Stanley M."/>
            <person name="Sussman M.R."/>
            <person name="Taylor A.R."/>
            <person name="Vardi A."/>
            <person name="von Dassow P."/>
            <person name="Vyverman W."/>
            <person name="Willis A."/>
            <person name="Wyrwicz L.S."/>
            <person name="Rokhsar D.S."/>
            <person name="Weissenbach J."/>
            <person name="Armbrust E.V."/>
            <person name="Green B.R."/>
            <person name="Van de Peer Y."/>
            <person name="Grigoriev I.V."/>
        </authorList>
    </citation>
    <scope>NUCLEOTIDE SEQUENCE [LARGE SCALE GENOMIC DNA]</scope>
    <source>
        <strain evidence="6 7">CCAP 1055/1</strain>
    </source>
</reference>
<dbReference type="KEGG" id="pti:PHATRDRAFT_15121"/>
<dbReference type="Pfam" id="PF22594">
    <property type="entry name" value="GTP-eEF1A_C"/>
    <property type="match status" value="1"/>
</dbReference>
<dbReference type="Pfam" id="PF00009">
    <property type="entry name" value="GTP_EFTU"/>
    <property type="match status" value="1"/>
</dbReference>
<dbReference type="InterPro" id="IPR009000">
    <property type="entry name" value="Transl_B-barrel_sf"/>
</dbReference>
<dbReference type="GO" id="GO:0009507">
    <property type="term" value="C:chloroplast"/>
    <property type="evidence" value="ECO:0007669"/>
    <property type="project" value="UniProtKB-SubCell"/>
</dbReference>
<evidence type="ECO:0000256" key="4">
    <source>
        <dbReference type="ARBA" id="ARBA00023134"/>
    </source>
</evidence>
<evidence type="ECO:0000256" key="3">
    <source>
        <dbReference type="ARBA" id="ARBA00022741"/>
    </source>
</evidence>
<dbReference type="FunFam" id="2.40.30.10:FF:000070">
    <property type="entry name" value="Translation elongation factor EF-1 subunit"/>
    <property type="match status" value="1"/>
</dbReference>
<dbReference type="PROSITE" id="PS51722">
    <property type="entry name" value="G_TR_2"/>
    <property type="match status" value="1"/>
</dbReference>
<dbReference type="HOGENOM" id="CLU_007265_3_5_1"/>
<dbReference type="PaxDb" id="2850-Phatr15121"/>
<evidence type="ECO:0000256" key="1">
    <source>
        <dbReference type="ARBA" id="ARBA00004229"/>
    </source>
</evidence>
<dbReference type="InterPro" id="IPR009001">
    <property type="entry name" value="Transl_elong_EF1A/Init_IF2_C"/>
</dbReference>
<dbReference type="PANTHER" id="PTHR23115">
    <property type="entry name" value="TRANSLATION FACTOR"/>
    <property type="match status" value="1"/>
</dbReference>